<keyword evidence="3" id="KW-1185">Reference proteome</keyword>
<reference evidence="2" key="1">
    <citation type="submission" date="2015-10" db="EMBL/GenBank/DDBJ databases">
        <title>Description of Candidatus Tenderia electrophaga gen. nov, sp. nov., an Uncultivated Electroautotroph from a Biocathode Enrichment.</title>
        <authorList>
            <person name="Eddie B.J."/>
            <person name="Malanoski A.P."/>
            <person name="Wang Z."/>
            <person name="Hall R.J."/>
            <person name="Oh S.D."/>
            <person name="Heiner C."/>
            <person name="Lin B."/>
            <person name="Strycharz-Glaven S.M."/>
        </authorList>
    </citation>
    <scope>NUCLEOTIDE SEQUENCE [LARGE SCALE GENOMIC DNA]</scope>
    <source>
        <strain evidence="2">NRL1</strain>
    </source>
</reference>
<sequence length="124" mass="13472">MPDMHQRVAVLGASARRDSYANMALRRLHDGGHEVVPINPNVDSIDGLEVLDSLDEVSGRVDTLTMYVSASISAFLIDEIVRLKPGRVIFNPGSENAELGAALQREGIAFEHACTLVLLRSGQF</sequence>
<dbReference type="Proteomes" id="UP000055136">
    <property type="component" value="Chromosome"/>
</dbReference>
<dbReference type="PANTHER" id="PTHR33303:SF2">
    <property type="entry name" value="COA-BINDING DOMAIN-CONTAINING PROTEIN"/>
    <property type="match status" value="1"/>
</dbReference>
<evidence type="ECO:0000259" key="1">
    <source>
        <dbReference type="SMART" id="SM00881"/>
    </source>
</evidence>
<dbReference type="SMART" id="SM00881">
    <property type="entry name" value="CoA_binding"/>
    <property type="match status" value="1"/>
</dbReference>
<dbReference type="Pfam" id="PF13380">
    <property type="entry name" value="CoA_binding_2"/>
    <property type="match status" value="1"/>
</dbReference>
<dbReference type="KEGG" id="tee:Tel_04615"/>
<accession>A0A0S2TBG8</accession>
<evidence type="ECO:0000313" key="2">
    <source>
        <dbReference type="EMBL" id="ALP52487.1"/>
    </source>
</evidence>
<evidence type="ECO:0000313" key="3">
    <source>
        <dbReference type="Proteomes" id="UP000055136"/>
    </source>
</evidence>
<proteinExistence type="predicted"/>
<dbReference type="PANTHER" id="PTHR33303">
    <property type="entry name" value="CYTOPLASMIC PROTEIN-RELATED"/>
    <property type="match status" value="1"/>
</dbReference>
<dbReference type="Gene3D" id="3.40.50.720">
    <property type="entry name" value="NAD(P)-binding Rossmann-like Domain"/>
    <property type="match status" value="1"/>
</dbReference>
<organism evidence="2 3">
    <name type="scientific">Candidatus Tenderia electrophaga</name>
    <dbReference type="NCBI Taxonomy" id="1748243"/>
    <lineage>
        <taxon>Bacteria</taxon>
        <taxon>Pseudomonadati</taxon>
        <taxon>Pseudomonadota</taxon>
        <taxon>Gammaproteobacteria</taxon>
        <taxon>Candidatus Tenderiales</taxon>
        <taxon>Candidatus Tenderiaceae</taxon>
        <taxon>Candidatus Tenderia</taxon>
    </lineage>
</organism>
<dbReference type="SUPFAM" id="SSF51735">
    <property type="entry name" value="NAD(P)-binding Rossmann-fold domains"/>
    <property type="match status" value="1"/>
</dbReference>
<dbReference type="EMBL" id="CP013099">
    <property type="protein sequence ID" value="ALP52487.1"/>
    <property type="molecule type" value="Genomic_DNA"/>
</dbReference>
<dbReference type="InterPro" id="IPR036291">
    <property type="entry name" value="NAD(P)-bd_dom_sf"/>
</dbReference>
<dbReference type="InterPro" id="IPR003781">
    <property type="entry name" value="CoA-bd"/>
</dbReference>
<name>A0A0S2TBG8_9GAMM</name>
<protein>
    <submittedName>
        <fullName evidence="2">CoA-binding protein</fullName>
    </submittedName>
</protein>
<dbReference type="STRING" id="1748243.Tel_04615"/>
<feature type="domain" description="CoA-binding" evidence="1">
    <location>
        <begin position="1"/>
        <end position="94"/>
    </location>
</feature>
<dbReference type="AlphaFoldDB" id="A0A0S2TBG8"/>
<gene>
    <name evidence="2" type="ORF">Tel_04615</name>
</gene>